<sequence length="96" mass="10525">MTARTEDKAPARAVTRGTVVIDIDRCKGCELCIPACPPQVLTMSTEGNSLGYLYPILEPGCTGCTACLQVCPDFVFEIYRYDDPIDETTATEETIR</sequence>
<evidence type="ECO:0000256" key="3">
    <source>
        <dbReference type="ARBA" id="ARBA00023014"/>
    </source>
</evidence>
<organism evidence="5 6">
    <name type="scientific">Maritimibacter fusiformis</name>
    <dbReference type="NCBI Taxonomy" id="2603819"/>
    <lineage>
        <taxon>Bacteria</taxon>
        <taxon>Pseudomonadati</taxon>
        <taxon>Pseudomonadota</taxon>
        <taxon>Alphaproteobacteria</taxon>
        <taxon>Rhodobacterales</taxon>
        <taxon>Roseobacteraceae</taxon>
        <taxon>Maritimibacter</taxon>
    </lineage>
</organism>
<evidence type="ECO:0000256" key="2">
    <source>
        <dbReference type="ARBA" id="ARBA00023004"/>
    </source>
</evidence>
<keyword evidence="1" id="KW-0479">Metal-binding</keyword>
<dbReference type="PROSITE" id="PS00198">
    <property type="entry name" value="4FE4S_FER_1"/>
    <property type="match status" value="2"/>
</dbReference>
<dbReference type="GO" id="GO:0051536">
    <property type="term" value="F:iron-sulfur cluster binding"/>
    <property type="evidence" value="ECO:0007669"/>
    <property type="project" value="UniProtKB-KW"/>
</dbReference>
<keyword evidence="3" id="KW-0411">Iron-sulfur</keyword>
<dbReference type="Proteomes" id="UP000322080">
    <property type="component" value="Unassembled WGS sequence"/>
</dbReference>
<evidence type="ECO:0000313" key="5">
    <source>
        <dbReference type="EMBL" id="TYB82037.1"/>
    </source>
</evidence>
<evidence type="ECO:0000256" key="1">
    <source>
        <dbReference type="ARBA" id="ARBA00022723"/>
    </source>
</evidence>
<feature type="domain" description="4Fe-4S ferredoxin-type" evidence="4">
    <location>
        <begin position="17"/>
        <end position="46"/>
    </location>
</feature>
<dbReference type="Gene3D" id="3.30.70.20">
    <property type="match status" value="1"/>
</dbReference>
<comment type="caution">
    <text evidence="5">The sequence shown here is derived from an EMBL/GenBank/DDBJ whole genome shotgun (WGS) entry which is preliminary data.</text>
</comment>
<name>A0A5D0RK78_9RHOB</name>
<dbReference type="PANTHER" id="PTHR43122:SF1">
    <property type="entry name" value="IRON-SULFUR-BINDING PROTEIN"/>
    <property type="match status" value="1"/>
</dbReference>
<dbReference type="PANTHER" id="PTHR43122">
    <property type="entry name" value="FERREDOXIN SUBUNIT OF PYRUVATE:FLAVODOXIN OXIDOREDUCTASE-RELATED"/>
    <property type="match status" value="1"/>
</dbReference>
<dbReference type="AlphaFoldDB" id="A0A5D0RK78"/>
<gene>
    <name evidence="5" type="ORF">FVF75_04705</name>
</gene>
<dbReference type="InterPro" id="IPR017900">
    <property type="entry name" value="4Fe4S_Fe_S_CS"/>
</dbReference>
<keyword evidence="2" id="KW-0408">Iron</keyword>
<proteinExistence type="predicted"/>
<evidence type="ECO:0000313" key="6">
    <source>
        <dbReference type="Proteomes" id="UP000322080"/>
    </source>
</evidence>
<evidence type="ECO:0000259" key="4">
    <source>
        <dbReference type="PROSITE" id="PS51379"/>
    </source>
</evidence>
<dbReference type="Pfam" id="PF12838">
    <property type="entry name" value="Fer4_7"/>
    <property type="match status" value="1"/>
</dbReference>
<accession>A0A5D0RK78</accession>
<dbReference type="GO" id="GO:0046872">
    <property type="term" value="F:metal ion binding"/>
    <property type="evidence" value="ECO:0007669"/>
    <property type="project" value="UniProtKB-KW"/>
</dbReference>
<protein>
    <submittedName>
        <fullName evidence="5">4Fe-4S dicluster domain-containing protein</fullName>
    </submittedName>
</protein>
<dbReference type="RefSeq" id="WP_148376712.1">
    <property type="nucleotide sequence ID" value="NZ_VSIY01000004.1"/>
</dbReference>
<feature type="domain" description="4Fe-4S ferredoxin-type" evidence="4">
    <location>
        <begin position="53"/>
        <end position="81"/>
    </location>
</feature>
<dbReference type="PROSITE" id="PS51379">
    <property type="entry name" value="4FE4S_FER_2"/>
    <property type="match status" value="2"/>
</dbReference>
<reference evidence="5 6" key="1">
    <citation type="submission" date="2019-08" db="EMBL/GenBank/DDBJ databases">
        <title>Identification of a novel species of the genus Boseongicola.</title>
        <authorList>
            <person name="Zhang X.-Q."/>
        </authorList>
    </citation>
    <scope>NUCLEOTIDE SEQUENCE [LARGE SCALE GENOMIC DNA]</scope>
    <source>
        <strain evidence="5 6">HY14</strain>
    </source>
</reference>
<dbReference type="InterPro" id="IPR017896">
    <property type="entry name" value="4Fe4S_Fe-S-bd"/>
</dbReference>
<dbReference type="EMBL" id="VSIY01000004">
    <property type="protein sequence ID" value="TYB82037.1"/>
    <property type="molecule type" value="Genomic_DNA"/>
</dbReference>
<keyword evidence="6" id="KW-1185">Reference proteome</keyword>
<dbReference type="SUPFAM" id="SSF54862">
    <property type="entry name" value="4Fe-4S ferredoxins"/>
    <property type="match status" value="1"/>
</dbReference>